<sequence length="302" mass="34740">MSQQLVLNVLKWTCFFIFAGRAYQFLFWDAPFRSVLWDQDLLSPIVEGIFNIPWKDYVTSLQHDSYIQNSIRLNGVFYALCAFLSLIVQQNSSKIVKGIIFSGGTLLVILALLQTKSKFYVFAMFFEHAIQFGSPFLLLFYLKHFSVTRLIQPLKLMIALTFLCHGLYALGYFFPLPANFVTMTMNILGTDEPTTKTLLFVAALLDFVIVIGIYMPQLTKYVLAYAVFWGFITAFARIWSELVYSSALITIHQTLYETIFRLSHGLIPLLYYIILKKTQQETYKPLINNRINSSPQVTVKST</sequence>
<dbReference type="OrthoDB" id="839794at2"/>
<accession>A0A2T1N9U6</accession>
<feature type="transmembrane region" description="Helical" evidence="1">
    <location>
        <begin position="194"/>
        <end position="214"/>
    </location>
</feature>
<comment type="caution">
    <text evidence="2">The sequence shown here is derived from an EMBL/GenBank/DDBJ whole genome shotgun (WGS) entry which is preliminary data.</text>
</comment>
<dbReference type="EMBL" id="PXOQ01000009">
    <property type="protein sequence ID" value="PSG88622.1"/>
    <property type="molecule type" value="Genomic_DNA"/>
</dbReference>
<keyword evidence="1" id="KW-0472">Membrane</keyword>
<feature type="transmembrane region" description="Helical" evidence="1">
    <location>
        <begin position="119"/>
        <end position="142"/>
    </location>
</feature>
<evidence type="ECO:0000313" key="3">
    <source>
        <dbReference type="Proteomes" id="UP000238426"/>
    </source>
</evidence>
<protein>
    <submittedName>
        <fullName evidence="2">Uncharacterized protein</fullName>
    </submittedName>
</protein>
<dbReference type="AlphaFoldDB" id="A0A2T1N9U6"/>
<feature type="transmembrane region" description="Helical" evidence="1">
    <location>
        <begin position="259"/>
        <end position="275"/>
    </location>
</feature>
<evidence type="ECO:0000256" key="1">
    <source>
        <dbReference type="SAM" id="Phobius"/>
    </source>
</evidence>
<reference evidence="2 3" key="1">
    <citation type="submission" date="2018-03" db="EMBL/GenBank/DDBJ databases">
        <title>Mesoflavibacter sp. HG37 and Mesoflavibacter sp. HG96 sp.nov., two marine bacteria isolated from seawater of Western Pacific Ocean.</title>
        <authorList>
            <person name="Cheng H."/>
            <person name="Wu Y.-H."/>
            <person name="Guo L.-L."/>
            <person name="Xu X.-W."/>
        </authorList>
    </citation>
    <scope>NUCLEOTIDE SEQUENCE [LARGE SCALE GENOMIC DNA]</scope>
    <source>
        <strain evidence="2 3">KCTC 32269</strain>
    </source>
</reference>
<keyword evidence="3" id="KW-1185">Reference proteome</keyword>
<feature type="transmembrane region" description="Helical" evidence="1">
    <location>
        <begin position="9"/>
        <end position="28"/>
    </location>
</feature>
<evidence type="ECO:0000313" key="2">
    <source>
        <dbReference type="EMBL" id="PSG88622.1"/>
    </source>
</evidence>
<feature type="transmembrane region" description="Helical" evidence="1">
    <location>
        <begin position="95"/>
        <end position="113"/>
    </location>
</feature>
<dbReference type="RefSeq" id="WP_106463763.1">
    <property type="nucleotide sequence ID" value="NZ_PXOQ01000009.1"/>
</dbReference>
<feature type="transmembrane region" description="Helical" evidence="1">
    <location>
        <begin position="221"/>
        <end position="239"/>
    </location>
</feature>
<organism evidence="2 3">
    <name type="scientific">Aurantibacter aestuarii</name>
    <dbReference type="NCBI Taxonomy" id="1266046"/>
    <lineage>
        <taxon>Bacteria</taxon>
        <taxon>Pseudomonadati</taxon>
        <taxon>Bacteroidota</taxon>
        <taxon>Flavobacteriia</taxon>
        <taxon>Flavobacteriales</taxon>
        <taxon>Flavobacteriaceae</taxon>
        <taxon>Aurantibacter</taxon>
    </lineage>
</organism>
<keyword evidence="1" id="KW-1133">Transmembrane helix</keyword>
<proteinExistence type="predicted"/>
<gene>
    <name evidence="2" type="ORF">C7H52_10035</name>
</gene>
<dbReference type="Proteomes" id="UP000238426">
    <property type="component" value="Unassembled WGS sequence"/>
</dbReference>
<name>A0A2T1N9U6_9FLAO</name>
<keyword evidence="1" id="KW-0812">Transmembrane</keyword>
<feature type="transmembrane region" description="Helical" evidence="1">
    <location>
        <begin position="154"/>
        <end position="174"/>
    </location>
</feature>
<feature type="transmembrane region" description="Helical" evidence="1">
    <location>
        <begin position="71"/>
        <end position="88"/>
    </location>
</feature>